<dbReference type="InterPro" id="IPR019004">
    <property type="entry name" value="YqeY/Aim41"/>
</dbReference>
<evidence type="ECO:0008006" key="3">
    <source>
        <dbReference type="Google" id="ProtNLM"/>
    </source>
</evidence>
<protein>
    <recommendedName>
        <fullName evidence="3">GatB/YqeY domain-containing protein</fullName>
    </recommendedName>
</protein>
<dbReference type="InterPro" id="IPR042184">
    <property type="entry name" value="YqeY/Aim41_N"/>
</dbReference>
<dbReference type="InterPro" id="IPR003789">
    <property type="entry name" value="Asn/Gln_tRNA_amidoTrase-B-like"/>
</dbReference>
<proteinExistence type="predicted"/>
<dbReference type="PANTHER" id="PTHR28055:SF1">
    <property type="entry name" value="ALTERED INHERITANCE OF MITOCHONDRIA PROTEIN 41, MITOCHONDRIAL"/>
    <property type="match status" value="1"/>
</dbReference>
<sequence>MTSPLLQRIRDDLKVAMKARDDKLRVSTLRLVSAAIKDRDIAARSQDRCTGLTDDEVLAVLTKMVKQREDAAATYEEAGRIELAEQERREVTIISDYLPRQLSETEIEGAVKEAVAELGATGLKDMGKVMGELKARYAGQMDFARANKAVKAQLA</sequence>
<dbReference type="GO" id="GO:0016884">
    <property type="term" value="F:carbon-nitrogen ligase activity, with glutamine as amido-N-donor"/>
    <property type="evidence" value="ECO:0007669"/>
    <property type="project" value="InterPro"/>
</dbReference>
<organism evidence="1 2">
    <name type="scientific">Parvularcula dongshanensis</name>
    <dbReference type="NCBI Taxonomy" id="1173995"/>
    <lineage>
        <taxon>Bacteria</taxon>
        <taxon>Pseudomonadati</taxon>
        <taxon>Pseudomonadota</taxon>
        <taxon>Alphaproteobacteria</taxon>
        <taxon>Parvularculales</taxon>
        <taxon>Parvularculaceae</taxon>
        <taxon>Parvularcula</taxon>
    </lineage>
</organism>
<dbReference type="Gene3D" id="1.10.1510.10">
    <property type="entry name" value="Uncharacterised protein YqeY/AIM41 PF09424, N-terminal domain"/>
    <property type="match status" value="1"/>
</dbReference>
<gene>
    <name evidence="1" type="ORF">GGQ59_001869</name>
</gene>
<dbReference type="Proteomes" id="UP000563524">
    <property type="component" value="Unassembled WGS sequence"/>
</dbReference>
<keyword evidence="2" id="KW-1185">Reference proteome</keyword>
<dbReference type="PANTHER" id="PTHR28055">
    <property type="entry name" value="ALTERED INHERITANCE OF MITOCHONDRIA PROTEIN 41, MITOCHONDRIAL"/>
    <property type="match status" value="1"/>
</dbReference>
<accession>A0A840I566</accession>
<reference evidence="1 2" key="1">
    <citation type="submission" date="2020-08" db="EMBL/GenBank/DDBJ databases">
        <title>Genomic Encyclopedia of Type Strains, Phase IV (KMG-IV): sequencing the most valuable type-strain genomes for metagenomic binning, comparative biology and taxonomic classification.</title>
        <authorList>
            <person name="Goeker M."/>
        </authorList>
    </citation>
    <scope>NUCLEOTIDE SEQUENCE [LARGE SCALE GENOMIC DNA]</scope>
    <source>
        <strain evidence="1 2">DSM 102850</strain>
    </source>
</reference>
<dbReference type="EMBL" id="JACHOB010000003">
    <property type="protein sequence ID" value="MBB4659344.1"/>
    <property type="molecule type" value="Genomic_DNA"/>
</dbReference>
<dbReference type="AlphaFoldDB" id="A0A840I566"/>
<dbReference type="SUPFAM" id="SSF89095">
    <property type="entry name" value="GatB/YqeY motif"/>
    <property type="match status" value="1"/>
</dbReference>
<dbReference type="RefSeq" id="WP_183817837.1">
    <property type="nucleotide sequence ID" value="NZ_JACHOB010000003.1"/>
</dbReference>
<dbReference type="InterPro" id="IPR023168">
    <property type="entry name" value="GatB_Yqey_C_2"/>
</dbReference>
<dbReference type="Gene3D" id="1.10.10.410">
    <property type="match status" value="1"/>
</dbReference>
<name>A0A840I566_9PROT</name>
<dbReference type="Pfam" id="PF09424">
    <property type="entry name" value="YqeY"/>
    <property type="match status" value="1"/>
</dbReference>
<evidence type="ECO:0000313" key="1">
    <source>
        <dbReference type="EMBL" id="MBB4659344.1"/>
    </source>
</evidence>
<evidence type="ECO:0000313" key="2">
    <source>
        <dbReference type="Proteomes" id="UP000563524"/>
    </source>
</evidence>
<comment type="caution">
    <text evidence="1">The sequence shown here is derived from an EMBL/GenBank/DDBJ whole genome shotgun (WGS) entry which is preliminary data.</text>
</comment>